<dbReference type="InterPro" id="IPR050791">
    <property type="entry name" value="Aldo-Keto_reductase"/>
</dbReference>
<sequence length="401" mass="44639">MYPYRVPKFVNENKMVQKELEDFLNRINQQTHKTKNAMENNNRRNFLKTGAMAGAALLSTSAFGATALEKDRTSVKAGDNPATLKKRVLGSGKQRLEVTAIGLGCMGMSFHRSVIPDKQASAKLIRKAVDLGVNFFDTAEVYGPFTNEELVGETLAPIRKDILICSKFGFNIENGKMAGRNSKPAHIREVVEQSLKRLRTDHIDLLYQHSFDPTVPIEDVAGTVKDLIAEGKVRALGLCGVNGETIRKAHAVQPLTAIQSEYSLMEREPENEVLGVCEELGIGFVPYSPMNRGLITGYINERTKFIPENDNRPRLPLFQPKAIVANWSLIEVLKEFGDHRGLTVTQVALAWLLAQKPFIVPIPGTIKIAHLQENLQAMDYEFTPDELKKLTEDLSKIKIAG</sequence>
<dbReference type="EMBL" id="LR590484">
    <property type="protein sequence ID" value="VTR29360.1"/>
    <property type="molecule type" value="Genomic_DNA"/>
</dbReference>
<keyword evidence="1 3" id="KW-0560">Oxidoreductase</keyword>
<dbReference type="GO" id="GO:0005737">
    <property type="term" value="C:cytoplasm"/>
    <property type="evidence" value="ECO:0007669"/>
    <property type="project" value="TreeGrafter"/>
</dbReference>
<protein>
    <submittedName>
        <fullName evidence="3">Putative oxidoreductase</fullName>
        <ecNumber evidence="3">1.1.1.-</ecNumber>
    </submittedName>
</protein>
<dbReference type="PANTHER" id="PTHR43625:SF77">
    <property type="entry name" value="ALDO-KETO REDUCTASE"/>
    <property type="match status" value="1"/>
</dbReference>
<dbReference type="STRING" id="1123265.GCA_000686625_03200"/>
<organism evidence="3 4">
    <name type="scientific">Sphingobacterium thalpophilum</name>
    <dbReference type="NCBI Taxonomy" id="259"/>
    <lineage>
        <taxon>Bacteria</taxon>
        <taxon>Pseudomonadati</taxon>
        <taxon>Bacteroidota</taxon>
        <taxon>Sphingobacteriia</taxon>
        <taxon>Sphingobacteriales</taxon>
        <taxon>Sphingobacteriaceae</taxon>
        <taxon>Sphingobacterium</taxon>
    </lineage>
</organism>
<dbReference type="InterPro" id="IPR036812">
    <property type="entry name" value="NAD(P)_OxRdtase_dom_sf"/>
</dbReference>
<dbReference type="KEGG" id="stha:NCTC11429_00408"/>
<dbReference type="Pfam" id="PF10518">
    <property type="entry name" value="TAT_signal"/>
    <property type="match status" value="1"/>
</dbReference>
<evidence type="ECO:0000259" key="2">
    <source>
        <dbReference type="Pfam" id="PF00248"/>
    </source>
</evidence>
<name>A0A4U9U8M9_9SPHI</name>
<dbReference type="NCBIfam" id="TIGR01409">
    <property type="entry name" value="TAT_signal_seq"/>
    <property type="match status" value="1"/>
</dbReference>
<dbReference type="GO" id="GO:0016491">
    <property type="term" value="F:oxidoreductase activity"/>
    <property type="evidence" value="ECO:0007669"/>
    <property type="project" value="UniProtKB-KW"/>
</dbReference>
<gene>
    <name evidence="3" type="primary">iolS_1</name>
    <name evidence="3" type="ORF">NCTC11429_00408</name>
</gene>
<dbReference type="InterPro" id="IPR023210">
    <property type="entry name" value="NADP_OxRdtase_dom"/>
</dbReference>
<dbReference type="Pfam" id="PF00248">
    <property type="entry name" value="Aldo_ket_red"/>
    <property type="match status" value="1"/>
</dbReference>
<dbReference type="InterPro" id="IPR019546">
    <property type="entry name" value="TAT_signal_bac_arc"/>
</dbReference>
<evidence type="ECO:0000256" key="1">
    <source>
        <dbReference type="ARBA" id="ARBA00023002"/>
    </source>
</evidence>
<dbReference type="SUPFAM" id="SSF51430">
    <property type="entry name" value="NAD(P)-linked oxidoreductase"/>
    <property type="match status" value="1"/>
</dbReference>
<evidence type="ECO:0000313" key="4">
    <source>
        <dbReference type="Proteomes" id="UP000308196"/>
    </source>
</evidence>
<dbReference type="EC" id="1.1.1.-" evidence="3"/>
<dbReference type="Gene3D" id="3.20.20.100">
    <property type="entry name" value="NADP-dependent oxidoreductase domain"/>
    <property type="match status" value="1"/>
</dbReference>
<reference evidence="3 4" key="1">
    <citation type="submission" date="2019-05" db="EMBL/GenBank/DDBJ databases">
        <authorList>
            <consortium name="Pathogen Informatics"/>
        </authorList>
    </citation>
    <scope>NUCLEOTIDE SEQUENCE [LARGE SCALE GENOMIC DNA]</scope>
    <source>
        <strain evidence="3 4">NCTC11429</strain>
    </source>
</reference>
<dbReference type="AlphaFoldDB" id="A0A4U9U8M9"/>
<evidence type="ECO:0000313" key="3">
    <source>
        <dbReference type="EMBL" id="VTR29360.1"/>
    </source>
</evidence>
<dbReference type="PANTHER" id="PTHR43625">
    <property type="entry name" value="AFLATOXIN B1 ALDEHYDE REDUCTASE"/>
    <property type="match status" value="1"/>
</dbReference>
<dbReference type="Proteomes" id="UP000308196">
    <property type="component" value="Chromosome"/>
</dbReference>
<proteinExistence type="predicted"/>
<dbReference type="CDD" id="cd19078">
    <property type="entry name" value="AKR_AKR13C1_2"/>
    <property type="match status" value="1"/>
</dbReference>
<feature type="domain" description="NADP-dependent oxidoreductase" evidence="2">
    <location>
        <begin position="101"/>
        <end position="392"/>
    </location>
</feature>
<accession>A0A4U9U8M9</accession>